<gene>
    <name evidence="5" type="ORF">NOCA290069</name>
</gene>
<organism evidence="5">
    <name type="scientific">metagenome</name>
    <dbReference type="NCBI Taxonomy" id="256318"/>
    <lineage>
        <taxon>unclassified sequences</taxon>
        <taxon>metagenomes</taxon>
    </lineage>
</organism>
<proteinExistence type="predicted"/>
<name>A0A2P2CG46_9ZZZZ</name>
<evidence type="ECO:0000259" key="4">
    <source>
        <dbReference type="Pfam" id="PF13091"/>
    </source>
</evidence>
<dbReference type="CDD" id="cd00138">
    <property type="entry name" value="PLDc_SF"/>
    <property type="match status" value="1"/>
</dbReference>
<evidence type="ECO:0000256" key="2">
    <source>
        <dbReference type="ARBA" id="ARBA00022963"/>
    </source>
</evidence>
<dbReference type="PANTHER" id="PTHR43856:SF1">
    <property type="entry name" value="MITOCHONDRIAL CARDIOLIPIN HYDROLASE"/>
    <property type="match status" value="1"/>
</dbReference>
<feature type="domain" description="Phospholipase D-like" evidence="4">
    <location>
        <begin position="54"/>
        <end position="191"/>
    </location>
</feature>
<dbReference type="InterPro" id="IPR025202">
    <property type="entry name" value="PLD-like_dom"/>
</dbReference>
<dbReference type="Gene3D" id="3.30.870.10">
    <property type="entry name" value="Endonuclease Chain A"/>
    <property type="match status" value="2"/>
</dbReference>
<keyword evidence="3" id="KW-0443">Lipid metabolism</keyword>
<evidence type="ECO:0000313" key="5">
    <source>
        <dbReference type="EMBL" id="CUR60949.1"/>
    </source>
</evidence>
<dbReference type="InterPro" id="IPR051406">
    <property type="entry name" value="PLD_domain"/>
</dbReference>
<dbReference type="PANTHER" id="PTHR43856">
    <property type="entry name" value="CARDIOLIPIN HYDROLASE"/>
    <property type="match status" value="1"/>
</dbReference>
<accession>A0A2P2CG46</accession>
<dbReference type="GO" id="GO:0016891">
    <property type="term" value="F:RNA endonuclease activity producing 5'-phosphomonoesters, hydrolytic mechanism"/>
    <property type="evidence" value="ECO:0007669"/>
    <property type="project" value="TreeGrafter"/>
</dbReference>
<dbReference type="GO" id="GO:0016042">
    <property type="term" value="P:lipid catabolic process"/>
    <property type="evidence" value="ECO:0007669"/>
    <property type="project" value="UniProtKB-KW"/>
</dbReference>
<protein>
    <submittedName>
        <fullName evidence="5">Putative phospholipase D-like protein</fullName>
    </submittedName>
</protein>
<keyword evidence="2" id="KW-0442">Lipid degradation</keyword>
<dbReference type="Pfam" id="PF13091">
    <property type="entry name" value="PLDc_2"/>
    <property type="match status" value="1"/>
</dbReference>
<evidence type="ECO:0000256" key="3">
    <source>
        <dbReference type="ARBA" id="ARBA00023098"/>
    </source>
</evidence>
<evidence type="ECO:0000256" key="1">
    <source>
        <dbReference type="ARBA" id="ARBA00022801"/>
    </source>
</evidence>
<keyword evidence="1" id="KW-0378">Hydrolase</keyword>
<dbReference type="EMBL" id="CZKA01000085">
    <property type="protein sequence ID" value="CUR60949.1"/>
    <property type="molecule type" value="Genomic_DNA"/>
</dbReference>
<sequence>MKWVRRLLLVLLVLGMVTTVAPANAAKWQPKPGATFNVPRAGDKQYRIHEQIVGAINHARKGTYIKIAVFSFDRKNIAQALVRAHKRGVRVQVLLNNHQVTPAQKLLHRALGKNRWKKSFAYECSNGCRSHGENLHTKMYLFTHTGSARDVVMTGSANLTKNSAVNQYNDIYIRNNSPAFYRGFNELFGQMRKDKSQGYWSTKIAKGILLQATPYRNFGPKHDPIITMLNQVKCKGAIKGYGTRDHRTIVRVVMHAWNEYRGLYLAQKIRSLFAQGCDVKLMYGFAGESVRNTFATKTPRGYIPVHTTGYDTNEDEFIDLYTHQKELLISGNYGKKRGTKMVVTGSSNWNPEGLKGDEEILSMKLDGAYKQYANNFQFMWANKSHLVKYIPYPSTTDKSALASLQRLFATVQEESIPKRGGPAWEND</sequence>
<dbReference type="AlphaFoldDB" id="A0A2P2CG46"/>
<dbReference type="SUPFAM" id="SSF56024">
    <property type="entry name" value="Phospholipase D/nuclease"/>
    <property type="match status" value="2"/>
</dbReference>
<reference evidence="5" key="1">
    <citation type="submission" date="2015-08" db="EMBL/GenBank/DDBJ databases">
        <authorList>
            <person name="Babu N.S."/>
            <person name="Beckwith C.J."/>
            <person name="Beseler K.G."/>
            <person name="Brison A."/>
            <person name="Carone J.V."/>
            <person name="Caskin T.P."/>
            <person name="Diamond M."/>
            <person name="Durham M.E."/>
            <person name="Foxe J.M."/>
            <person name="Go M."/>
            <person name="Henderson B.A."/>
            <person name="Jones I.B."/>
            <person name="McGettigan J.A."/>
            <person name="Micheletti S.J."/>
            <person name="Nasrallah M.E."/>
            <person name="Ortiz D."/>
            <person name="Piller C.R."/>
            <person name="Privatt S.R."/>
            <person name="Schneider S.L."/>
            <person name="Sharp S."/>
            <person name="Smith T.C."/>
            <person name="Stanton J.D."/>
            <person name="Ullery H.E."/>
            <person name="Wilson R.J."/>
            <person name="Serrano M.G."/>
            <person name="Buck G."/>
            <person name="Lee V."/>
            <person name="Wang Y."/>
            <person name="Carvalho R."/>
            <person name="Voegtly L."/>
            <person name="Shi R."/>
            <person name="Duckworth R."/>
            <person name="Johnson A."/>
            <person name="Loviza R."/>
            <person name="Walstead R."/>
            <person name="Shah Z."/>
            <person name="Kiflezghi M."/>
            <person name="Wade K."/>
            <person name="Ball S.L."/>
            <person name="Bradley K.W."/>
            <person name="Asai D.J."/>
            <person name="Bowman C.A."/>
            <person name="Russell D.A."/>
            <person name="Pope W.H."/>
            <person name="Jacobs-Sera D."/>
            <person name="Hendrix R.W."/>
            <person name="Hatfull G.F."/>
        </authorList>
    </citation>
    <scope>NUCLEOTIDE SEQUENCE</scope>
</reference>